<feature type="coiled-coil region" evidence="1">
    <location>
        <begin position="156"/>
        <end position="190"/>
    </location>
</feature>
<name>A0A368FRY5_ANCCA</name>
<evidence type="ECO:0000313" key="2">
    <source>
        <dbReference type="EMBL" id="RCN33789.1"/>
    </source>
</evidence>
<gene>
    <name evidence="2" type="ORF">ANCCAN_20378</name>
</gene>
<sequence length="688" mass="78557">MDTNPILEEAVDADSVVSDVKPSVTAVPVLITEAAPPETSTSANVVVVPEHAAVAQAAGTAPSAEDSNDNDNASEQNILSEIVSLRHAKQNIEEELLDVKEKCKELSTRNSELQSQVASSSQFLFSFHSVCIAAGSISVEDLNERSRLYRQLEASRNDLARTKMELDCDIERLKHEKDERDNAIRTLTKEKHLIATENFGLKDELQKVLHEKAALLQEKNSREQDMRALMSERERARAETEVYSSSRSWFLQEIAQRDNKCAEMKIEMSAKELSWQRERLQLKDEIARLQLEAEDHSGQLQLHKKRAEDAVERIEQLSNEHAEAVAGLQAELRKERELSSMYKDSLEKAEHVAAEISEQWKSREDLFEETKQVLASIQEEIEEEKRLRSLEVERKDEEIAELKEELSKANDLLKSKHAVHLNVSEDELAVLSPAAVETARLLRGGQSLTSIVREHARLTGELAEARERNKQLELNLREMVEEIEERAPQLFHQKELLDKTFDHNSRLQEQLKEADEARRRLESARDATTRELAFTRAELEKYQRDYAKVSKQVQHLLFVMEKERRGEDEAMDDNDEENVRLFNNIAQLQKINRRLESELEVAKTSAEQVVLTSKNAEIECLKRELESTRKAESSLKGELEQMHTTFELLQAQTEQLKKLTEDNVSVAEARTAKIKAEEAVAKVCRCSS</sequence>
<dbReference type="AlphaFoldDB" id="A0A368FRY5"/>
<dbReference type="Proteomes" id="UP000252519">
    <property type="component" value="Unassembled WGS sequence"/>
</dbReference>
<proteinExistence type="predicted"/>
<feature type="coiled-coil region" evidence="1">
    <location>
        <begin position="272"/>
        <end position="331"/>
    </location>
</feature>
<feature type="coiled-coil region" evidence="1">
    <location>
        <begin position="448"/>
        <end position="552"/>
    </location>
</feature>
<organism evidence="2 3">
    <name type="scientific">Ancylostoma caninum</name>
    <name type="common">Dog hookworm</name>
    <dbReference type="NCBI Taxonomy" id="29170"/>
    <lineage>
        <taxon>Eukaryota</taxon>
        <taxon>Metazoa</taxon>
        <taxon>Ecdysozoa</taxon>
        <taxon>Nematoda</taxon>
        <taxon>Chromadorea</taxon>
        <taxon>Rhabditida</taxon>
        <taxon>Rhabditina</taxon>
        <taxon>Rhabditomorpha</taxon>
        <taxon>Strongyloidea</taxon>
        <taxon>Ancylostomatidae</taxon>
        <taxon>Ancylostomatinae</taxon>
        <taxon>Ancylostoma</taxon>
    </lineage>
</organism>
<dbReference type="PANTHER" id="PTHR18898">
    <property type="entry name" value="NUCLEOPROTEIN TPR-RELATED"/>
    <property type="match status" value="1"/>
</dbReference>
<protein>
    <submittedName>
        <fullName evidence="2">Uncharacterized protein</fullName>
    </submittedName>
</protein>
<dbReference type="GO" id="GO:0017056">
    <property type="term" value="F:structural constituent of nuclear pore"/>
    <property type="evidence" value="ECO:0007669"/>
    <property type="project" value="TreeGrafter"/>
</dbReference>
<dbReference type="EMBL" id="JOJR01000867">
    <property type="protein sequence ID" value="RCN33789.1"/>
    <property type="molecule type" value="Genomic_DNA"/>
</dbReference>
<accession>A0A368FRY5</accession>
<dbReference type="PANTHER" id="PTHR18898:SF2">
    <property type="entry name" value="NUCLEOPROTEIN TPR"/>
    <property type="match status" value="1"/>
</dbReference>
<evidence type="ECO:0000313" key="3">
    <source>
        <dbReference type="Proteomes" id="UP000252519"/>
    </source>
</evidence>
<feature type="coiled-coil region" evidence="1">
    <location>
        <begin position="82"/>
        <end position="116"/>
    </location>
</feature>
<feature type="coiled-coil region" evidence="1">
    <location>
        <begin position="578"/>
        <end position="669"/>
    </location>
</feature>
<dbReference type="STRING" id="29170.A0A368FRY5"/>
<keyword evidence="1" id="KW-0175">Coiled coil</keyword>
<dbReference type="GO" id="GO:0005643">
    <property type="term" value="C:nuclear pore"/>
    <property type="evidence" value="ECO:0007669"/>
    <property type="project" value="TreeGrafter"/>
</dbReference>
<dbReference type="GO" id="GO:1901673">
    <property type="term" value="P:regulation of mitotic spindle assembly"/>
    <property type="evidence" value="ECO:0007669"/>
    <property type="project" value="TreeGrafter"/>
</dbReference>
<evidence type="ECO:0000256" key="1">
    <source>
        <dbReference type="SAM" id="Coils"/>
    </source>
</evidence>
<keyword evidence="3" id="KW-1185">Reference proteome</keyword>
<comment type="caution">
    <text evidence="2">The sequence shown here is derived from an EMBL/GenBank/DDBJ whole genome shotgun (WGS) entry which is preliminary data.</text>
</comment>
<feature type="coiled-coil region" evidence="1">
    <location>
        <begin position="367"/>
        <end position="419"/>
    </location>
</feature>
<dbReference type="OrthoDB" id="5849780at2759"/>
<dbReference type="GO" id="GO:0006406">
    <property type="term" value="P:mRNA export from nucleus"/>
    <property type="evidence" value="ECO:0007669"/>
    <property type="project" value="TreeGrafter"/>
</dbReference>
<reference evidence="2 3" key="1">
    <citation type="submission" date="2014-10" db="EMBL/GenBank/DDBJ databases">
        <title>Draft genome of the hookworm Ancylostoma caninum.</title>
        <authorList>
            <person name="Mitreva M."/>
        </authorList>
    </citation>
    <scope>NUCLEOTIDE SEQUENCE [LARGE SCALE GENOMIC DNA]</scope>
    <source>
        <strain evidence="2 3">Baltimore</strain>
    </source>
</reference>